<protein>
    <submittedName>
        <fullName evidence="2">Uncharacterized protein</fullName>
    </submittedName>
</protein>
<evidence type="ECO:0000313" key="3">
    <source>
        <dbReference type="Proteomes" id="UP000316008"/>
    </source>
</evidence>
<organism evidence="2 3">
    <name type="scientific">Fluviicola chungangensis</name>
    <dbReference type="NCBI Taxonomy" id="2597671"/>
    <lineage>
        <taxon>Bacteria</taxon>
        <taxon>Pseudomonadati</taxon>
        <taxon>Bacteroidota</taxon>
        <taxon>Flavobacteriia</taxon>
        <taxon>Flavobacteriales</taxon>
        <taxon>Crocinitomicaceae</taxon>
        <taxon>Fluviicola</taxon>
    </lineage>
</organism>
<keyword evidence="1" id="KW-1133">Transmembrane helix</keyword>
<dbReference type="RefSeq" id="WP_144332088.1">
    <property type="nucleotide sequence ID" value="NZ_VLPL01000002.1"/>
</dbReference>
<gene>
    <name evidence="2" type="ORF">FO442_05165</name>
</gene>
<dbReference type="OrthoDB" id="1099888at2"/>
<evidence type="ECO:0000313" key="2">
    <source>
        <dbReference type="EMBL" id="TSJ46551.1"/>
    </source>
</evidence>
<dbReference type="Proteomes" id="UP000316008">
    <property type="component" value="Unassembled WGS sequence"/>
</dbReference>
<comment type="caution">
    <text evidence="2">The sequence shown here is derived from an EMBL/GenBank/DDBJ whole genome shotgun (WGS) entry which is preliminary data.</text>
</comment>
<keyword evidence="1" id="KW-0812">Transmembrane</keyword>
<accession>A0A556N325</accession>
<feature type="transmembrane region" description="Helical" evidence="1">
    <location>
        <begin position="79"/>
        <end position="101"/>
    </location>
</feature>
<dbReference type="AlphaFoldDB" id="A0A556N325"/>
<keyword evidence="1" id="KW-0472">Membrane</keyword>
<dbReference type="EMBL" id="VLPL01000002">
    <property type="protein sequence ID" value="TSJ46551.1"/>
    <property type="molecule type" value="Genomic_DNA"/>
</dbReference>
<sequence length="102" mass="10741">MENETLDSVAMTNGPVKDLEGAGGILTMGIISIPFCLGIVGIILASITLTRSGKALSLYRDYPHQYTEASYKKVKAGRICAIVSLCLLGTSLLLILAVGGLR</sequence>
<feature type="transmembrane region" description="Helical" evidence="1">
    <location>
        <begin position="25"/>
        <end position="50"/>
    </location>
</feature>
<reference evidence="2 3" key="1">
    <citation type="submission" date="2019-07" db="EMBL/GenBank/DDBJ databases">
        <authorList>
            <person name="Huq M.A."/>
        </authorList>
    </citation>
    <scope>NUCLEOTIDE SEQUENCE [LARGE SCALE GENOMIC DNA]</scope>
    <source>
        <strain evidence="2 3">MAH-3</strain>
    </source>
</reference>
<name>A0A556N325_9FLAO</name>
<keyword evidence="3" id="KW-1185">Reference proteome</keyword>
<proteinExistence type="predicted"/>
<evidence type="ECO:0000256" key="1">
    <source>
        <dbReference type="SAM" id="Phobius"/>
    </source>
</evidence>